<accession>A0AAJ0MRY6</accession>
<evidence type="ECO:0000313" key="4">
    <source>
        <dbReference type="Proteomes" id="UP001285908"/>
    </source>
</evidence>
<feature type="chain" id="PRO_5042470026" description="F5/8 type C domain-containing protein" evidence="1">
    <location>
        <begin position="30"/>
        <end position="833"/>
    </location>
</feature>
<dbReference type="GO" id="GO:0003824">
    <property type="term" value="F:catalytic activity"/>
    <property type="evidence" value="ECO:0007669"/>
    <property type="project" value="UniProtKB-ARBA"/>
</dbReference>
<evidence type="ECO:0000259" key="2">
    <source>
        <dbReference type="PROSITE" id="PS50022"/>
    </source>
</evidence>
<dbReference type="InterPro" id="IPR008928">
    <property type="entry name" value="6-hairpin_glycosidase_sf"/>
</dbReference>
<dbReference type="Gene3D" id="2.60.120.260">
    <property type="entry name" value="Galactose-binding domain-like"/>
    <property type="match status" value="1"/>
</dbReference>
<dbReference type="Pfam" id="PF14200">
    <property type="entry name" value="RicinB_lectin_2"/>
    <property type="match status" value="1"/>
</dbReference>
<dbReference type="SUPFAM" id="SSF49785">
    <property type="entry name" value="Galactose-binding domain-like"/>
    <property type="match status" value="1"/>
</dbReference>
<evidence type="ECO:0000256" key="1">
    <source>
        <dbReference type="SAM" id="SignalP"/>
    </source>
</evidence>
<gene>
    <name evidence="3" type="ORF">B0T23DRAFT_153334</name>
</gene>
<dbReference type="Gene3D" id="1.50.10.10">
    <property type="match status" value="1"/>
</dbReference>
<dbReference type="InterPro" id="IPR008979">
    <property type="entry name" value="Galactose-bd-like_sf"/>
</dbReference>
<dbReference type="InterPro" id="IPR005194">
    <property type="entry name" value="Glyco_hydro_65_C"/>
</dbReference>
<feature type="domain" description="F5/8 type C" evidence="2">
    <location>
        <begin position="578"/>
        <end position="690"/>
    </location>
</feature>
<dbReference type="GO" id="GO:0005975">
    <property type="term" value="P:carbohydrate metabolic process"/>
    <property type="evidence" value="ECO:0007669"/>
    <property type="project" value="InterPro"/>
</dbReference>
<dbReference type="InterPro" id="IPR054491">
    <property type="entry name" value="MGH1-like_GH"/>
</dbReference>
<feature type="signal peptide" evidence="1">
    <location>
        <begin position="1"/>
        <end position="29"/>
    </location>
</feature>
<dbReference type="InterPro" id="IPR035992">
    <property type="entry name" value="Ricin_B-like_lectins"/>
</dbReference>
<dbReference type="Pfam" id="PF22422">
    <property type="entry name" value="MGH1-like_GH"/>
    <property type="match status" value="1"/>
</dbReference>
<dbReference type="RefSeq" id="XP_062693423.1">
    <property type="nucleotide sequence ID" value="XM_062832577.1"/>
</dbReference>
<dbReference type="SUPFAM" id="SSF50370">
    <property type="entry name" value="Ricin B-like lectins"/>
    <property type="match status" value="1"/>
</dbReference>
<name>A0AAJ0MRY6_9PEZI</name>
<dbReference type="PROSITE" id="PS50022">
    <property type="entry name" value="FA58C_3"/>
    <property type="match status" value="1"/>
</dbReference>
<organism evidence="3 4">
    <name type="scientific">Neurospora hispaniola</name>
    <dbReference type="NCBI Taxonomy" id="588809"/>
    <lineage>
        <taxon>Eukaryota</taxon>
        <taxon>Fungi</taxon>
        <taxon>Dikarya</taxon>
        <taxon>Ascomycota</taxon>
        <taxon>Pezizomycotina</taxon>
        <taxon>Sordariomycetes</taxon>
        <taxon>Sordariomycetidae</taxon>
        <taxon>Sordariales</taxon>
        <taxon>Sordariaceae</taxon>
        <taxon>Neurospora</taxon>
    </lineage>
</organism>
<dbReference type="AlphaFoldDB" id="A0AAJ0MRY6"/>
<dbReference type="Pfam" id="PF03633">
    <property type="entry name" value="Glyco_hydro_65C"/>
    <property type="match status" value="1"/>
</dbReference>
<dbReference type="InterPro" id="IPR000772">
    <property type="entry name" value="Ricin_B_lectin"/>
</dbReference>
<dbReference type="EMBL" id="JAULSX010000004">
    <property type="protein sequence ID" value="KAK3492965.1"/>
    <property type="molecule type" value="Genomic_DNA"/>
</dbReference>
<dbReference type="Proteomes" id="UP001285908">
    <property type="component" value="Unassembled WGS sequence"/>
</dbReference>
<keyword evidence="1" id="KW-0732">Signal</keyword>
<dbReference type="PROSITE" id="PS50231">
    <property type="entry name" value="RICIN_B_LECTIN"/>
    <property type="match status" value="1"/>
</dbReference>
<dbReference type="CDD" id="cd00161">
    <property type="entry name" value="beta-trefoil_Ricin-like"/>
    <property type="match status" value="1"/>
</dbReference>
<dbReference type="InterPro" id="IPR012341">
    <property type="entry name" value="6hp_glycosidase-like_sf"/>
</dbReference>
<comment type="caution">
    <text evidence="3">The sequence shown here is derived from an EMBL/GenBank/DDBJ whole genome shotgun (WGS) entry which is preliminary data.</text>
</comment>
<evidence type="ECO:0000313" key="3">
    <source>
        <dbReference type="EMBL" id="KAK3492965.1"/>
    </source>
</evidence>
<dbReference type="Gene3D" id="2.80.10.50">
    <property type="match status" value="1"/>
</dbReference>
<reference evidence="3 4" key="1">
    <citation type="journal article" date="2023" name="Mol. Phylogenet. Evol.">
        <title>Genome-scale phylogeny and comparative genomics of the fungal order Sordariales.</title>
        <authorList>
            <person name="Hensen N."/>
            <person name="Bonometti L."/>
            <person name="Westerberg I."/>
            <person name="Brannstrom I.O."/>
            <person name="Guillou S."/>
            <person name="Cros-Aarteil S."/>
            <person name="Calhoun S."/>
            <person name="Haridas S."/>
            <person name="Kuo A."/>
            <person name="Mondo S."/>
            <person name="Pangilinan J."/>
            <person name="Riley R."/>
            <person name="LaButti K."/>
            <person name="Andreopoulos B."/>
            <person name="Lipzen A."/>
            <person name="Chen C."/>
            <person name="Yan M."/>
            <person name="Daum C."/>
            <person name="Ng V."/>
            <person name="Clum A."/>
            <person name="Steindorff A."/>
            <person name="Ohm R.A."/>
            <person name="Martin F."/>
            <person name="Silar P."/>
            <person name="Natvig D.O."/>
            <person name="Lalanne C."/>
            <person name="Gautier V."/>
            <person name="Ament-Velasquez S.L."/>
            <person name="Kruys A."/>
            <person name="Hutchinson M.I."/>
            <person name="Powell A.J."/>
            <person name="Barry K."/>
            <person name="Miller A.N."/>
            <person name="Grigoriev I.V."/>
            <person name="Debuchy R."/>
            <person name="Gladieux P."/>
            <person name="Hiltunen Thoren M."/>
            <person name="Johannesson H."/>
        </authorList>
    </citation>
    <scope>NUCLEOTIDE SEQUENCE [LARGE SCALE GENOMIC DNA]</scope>
    <source>
        <strain evidence="3 4">FGSC 10403</strain>
    </source>
</reference>
<dbReference type="Pfam" id="PF22633">
    <property type="entry name" value="F5_F8_type_C_2"/>
    <property type="match status" value="1"/>
</dbReference>
<sequence length="833" mass="92083">MPTMHAPSGVGMGMSVVFALTLLSRPIAALGTNFLNHTSLLTGREDPDWFEENIPFLDVPDAQIQAVYYYRCQTYKEHLVYTGAQYGYMASEFLHPVDYGAPYGGVVAAAGHHITESRWLRNHQYGQDIVNYWLSGPGTFSKPTSDNVNADTRDWAHEYSFWAATALWRQYLTTGDRDFVVGQLENLVKQYRGWDNHFNSSLGLYWQVPVWDATEYTAASYESSDPYHGGAGYRPTINSYQYGDARAIAAIAALAGNRDLNTEYTQRADALQKAVQQILWDTNAHFYKHRARDNNPSGALLTTREIMGYLPWMFNLPTAASHSAAFAQLKDPQGFSARYGPTTAERRSKWYMHEAATCCRWDGPSWPFATSQTLTAVENLLNDYPAQTYFSAADYLSLLRGYAATQYKNGQPYVAEAHDPDADVWMYDTHDHSEDYNHSTFVDNIIAGLIGLRAQPDDTLVVNPLAPSSWDHFALENAAYHGHSVTVLWDSTGSYYGQGQGLRVYVDGSLAGSRSTLGSLTVNVGPVVAQTISSQVNIAANGQKFPQGTTPSASYTSPYDDVWRAIDGIIWRTGIPENSRWTSYGSPNARDYFALDLRRPQAVSDVRLYFYDDGGGVRRPASYDLQYWTGNAWLTVPDQQRSGGSMSAATSNSQTKITFPTIVTSQLRVIAPNPGAGNGWGLSEFEVWTPAVFQLRNENSGKLMGVAGMSTANSANIQQYDDNGTRDHLWEFVRAPGGWFKIRNLNSGLLLGVQGASTANSAVLQQYEDNGTSDHLWRVVSQGNGLFLLKNKNSGLFVGVDGMSTANGADIVQFEDNGTKDHLWSILPAVPAS</sequence>
<dbReference type="InterPro" id="IPR000421">
    <property type="entry name" value="FA58C"/>
</dbReference>
<proteinExistence type="predicted"/>
<dbReference type="GeneID" id="87870199"/>
<dbReference type="SUPFAM" id="SSF48208">
    <property type="entry name" value="Six-hairpin glycosidases"/>
    <property type="match status" value="1"/>
</dbReference>
<keyword evidence="4" id="KW-1185">Reference proteome</keyword>
<protein>
    <recommendedName>
        <fullName evidence="2">F5/8 type C domain-containing protein</fullName>
    </recommendedName>
</protein>